<reference evidence="2 3" key="1">
    <citation type="submission" date="2020-08" db="EMBL/GenBank/DDBJ databases">
        <title>Genomic Encyclopedia of Type Strains, Phase III (KMG-III): the genomes of soil and plant-associated and newly described type strains.</title>
        <authorList>
            <person name="Whitman W."/>
        </authorList>
    </citation>
    <scope>NUCLEOTIDE SEQUENCE [LARGE SCALE GENOMIC DNA]</scope>
    <source>
        <strain evidence="2 3">CECT 8897</strain>
    </source>
</reference>
<dbReference type="AlphaFoldDB" id="A0A7W5BED8"/>
<name>A0A7W5BED8_9BURK</name>
<comment type="caution">
    <text evidence="2">The sequence shown here is derived from an EMBL/GenBank/DDBJ whole genome shotgun (WGS) entry which is preliminary data.</text>
</comment>
<gene>
    <name evidence="2" type="ORF">FHS03_004685</name>
</gene>
<dbReference type="Proteomes" id="UP000541535">
    <property type="component" value="Unassembled WGS sequence"/>
</dbReference>
<accession>A0A7W5BED8</accession>
<proteinExistence type="predicted"/>
<organism evidence="2 3">
    <name type="scientific">Pseudoduganella violacea</name>
    <dbReference type="NCBI Taxonomy" id="1715466"/>
    <lineage>
        <taxon>Bacteria</taxon>
        <taxon>Pseudomonadati</taxon>
        <taxon>Pseudomonadota</taxon>
        <taxon>Betaproteobacteria</taxon>
        <taxon>Burkholderiales</taxon>
        <taxon>Oxalobacteraceae</taxon>
        <taxon>Telluria group</taxon>
        <taxon>Pseudoduganella</taxon>
    </lineage>
</organism>
<dbReference type="EMBL" id="JACHXD010000018">
    <property type="protein sequence ID" value="MBB3121607.1"/>
    <property type="molecule type" value="Genomic_DNA"/>
</dbReference>
<evidence type="ECO:0000313" key="3">
    <source>
        <dbReference type="Proteomes" id="UP000541535"/>
    </source>
</evidence>
<evidence type="ECO:0000256" key="1">
    <source>
        <dbReference type="SAM" id="MobiDB-lite"/>
    </source>
</evidence>
<feature type="region of interest" description="Disordered" evidence="1">
    <location>
        <begin position="33"/>
        <end position="59"/>
    </location>
</feature>
<dbReference type="RefSeq" id="WP_183443312.1">
    <property type="nucleotide sequence ID" value="NZ_JACHXD010000018.1"/>
</dbReference>
<evidence type="ECO:0000313" key="2">
    <source>
        <dbReference type="EMBL" id="MBB3121607.1"/>
    </source>
</evidence>
<protein>
    <submittedName>
        <fullName evidence="2">Uncharacterized protein</fullName>
    </submittedName>
</protein>
<sequence length="85" mass="8248">MNQLSAIDAAHAARGPGATGLAACGHMATALPLRERRPGPGSWRGKAGGASAAGRKRPGHVAGLSENAALQDTHGAGGLLASVGC</sequence>
<keyword evidence="3" id="KW-1185">Reference proteome</keyword>
<feature type="compositionally biased region" description="Low complexity" evidence="1">
    <location>
        <begin position="41"/>
        <end position="53"/>
    </location>
</feature>